<evidence type="ECO:0000313" key="2">
    <source>
        <dbReference type="Proteomes" id="UP000325315"/>
    </source>
</evidence>
<keyword evidence="2" id="KW-1185">Reference proteome</keyword>
<name>A0A5B6WNW9_9ROSI</name>
<dbReference type="InterPro" id="IPR043128">
    <property type="entry name" value="Rev_trsase/Diguanyl_cyclase"/>
</dbReference>
<dbReference type="EMBL" id="SMMG02000002">
    <property type="protein sequence ID" value="KAA3483083.1"/>
    <property type="molecule type" value="Genomic_DNA"/>
</dbReference>
<dbReference type="InterPro" id="IPR052160">
    <property type="entry name" value="Gypsy_RT_Integrase-like"/>
</dbReference>
<dbReference type="InterPro" id="IPR012337">
    <property type="entry name" value="RNaseH-like_sf"/>
</dbReference>
<dbReference type="GO" id="GO:0003676">
    <property type="term" value="F:nucleic acid binding"/>
    <property type="evidence" value="ECO:0007669"/>
    <property type="project" value="InterPro"/>
</dbReference>
<dbReference type="AlphaFoldDB" id="A0A5B6WNW9"/>
<organism evidence="1 2">
    <name type="scientific">Gossypium australe</name>
    <dbReference type="NCBI Taxonomy" id="47621"/>
    <lineage>
        <taxon>Eukaryota</taxon>
        <taxon>Viridiplantae</taxon>
        <taxon>Streptophyta</taxon>
        <taxon>Embryophyta</taxon>
        <taxon>Tracheophyta</taxon>
        <taxon>Spermatophyta</taxon>
        <taxon>Magnoliopsida</taxon>
        <taxon>eudicotyledons</taxon>
        <taxon>Gunneridae</taxon>
        <taxon>Pentapetalae</taxon>
        <taxon>rosids</taxon>
        <taxon>malvids</taxon>
        <taxon>Malvales</taxon>
        <taxon>Malvaceae</taxon>
        <taxon>Malvoideae</taxon>
        <taxon>Gossypium</taxon>
    </lineage>
</organism>
<dbReference type="Gene3D" id="3.30.420.10">
    <property type="entry name" value="Ribonuclease H-like superfamily/Ribonuclease H"/>
    <property type="match status" value="1"/>
</dbReference>
<dbReference type="SUPFAM" id="SSF53098">
    <property type="entry name" value="Ribonuclease H-like"/>
    <property type="match status" value="1"/>
</dbReference>
<sequence length="284" mass="33452">MFRDAYKFVRRCDQCQRTRNISKCDEMRQKGILEVEIFNVWGIDVMEPFANSFGNQYILLAVDYVSKWVEVVALSSNNIEAVVKFLRRNIFLRSRTPRALCKYTNELTSGQSKHKQRLEKTTSLCPSWIRCWIDLQSETITISIWILEIQPYHSSTEGSTQNNIHMPMYDGNFSDMVDKFLELFMDDFSMFRDTYDNGLGNLTKVLRRCEETNLVLNWEKRSIKIDKVKVDVIEKLPPPTFVKGVRSFLGHVGYQSFIKDFSKNAKSYANYWRRMQILTSMKNF</sequence>
<dbReference type="PANTHER" id="PTHR47266">
    <property type="entry name" value="ENDONUCLEASE-RELATED"/>
    <property type="match status" value="1"/>
</dbReference>
<dbReference type="InterPro" id="IPR036397">
    <property type="entry name" value="RNaseH_sf"/>
</dbReference>
<comment type="caution">
    <text evidence="1">The sequence shown here is derived from an EMBL/GenBank/DDBJ whole genome shotgun (WGS) entry which is preliminary data.</text>
</comment>
<accession>A0A5B6WNW9</accession>
<reference evidence="2" key="1">
    <citation type="journal article" date="2019" name="Plant Biotechnol. J.">
        <title>Genome sequencing of the Australian wild diploid species Gossypium australe highlights disease resistance and delayed gland morphogenesis.</title>
        <authorList>
            <person name="Cai Y."/>
            <person name="Cai X."/>
            <person name="Wang Q."/>
            <person name="Wang P."/>
            <person name="Zhang Y."/>
            <person name="Cai C."/>
            <person name="Xu Y."/>
            <person name="Wang K."/>
            <person name="Zhou Z."/>
            <person name="Wang C."/>
            <person name="Geng S."/>
            <person name="Li B."/>
            <person name="Dong Q."/>
            <person name="Hou Y."/>
            <person name="Wang H."/>
            <person name="Ai P."/>
            <person name="Liu Z."/>
            <person name="Yi F."/>
            <person name="Sun M."/>
            <person name="An G."/>
            <person name="Cheng J."/>
            <person name="Zhang Y."/>
            <person name="Shi Q."/>
            <person name="Xie Y."/>
            <person name="Shi X."/>
            <person name="Chang Y."/>
            <person name="Huang F."/>
            <person name="Chen Y."/>
            <person name="Hong S."/>
            <person name="Mi L."/>
            <person name="Sun Q."/>
            <person name="Zhang L."/>
            <person name="Zhou B."/>
            <person name="Peng R."/>
            <person name="Zhang X."/>
            <person name="Liu F."/>
        </authorList>
    </citation>
    <scope>NUCLEOTIDE SEQUENCE [LARGE SCALE GENOMIC DNA]</scope>
    <source>
        <strain evidence="2">cv. PA1801</strain>
    </source>
</reference>
<dbReference type="InterPro" id="IPR043502">
    <property type="entry name" value="DNA/RNA_pol_sf"/>
</dbReference>
<gene>
    <name evidence="1" type="ORF">EPI10_005280</name>
</gene>
<dbReference type="Gene3D" id="3.30.70.270">
    <property type="match status" value="2"/>
</dbReference>
<dbReference type="OrthoDB" id="5428238at2759"/>
<dbReference type="Proteomes" id="UP000325315">
    <property type="component" value="Unassembled WGS sequence"/>
</dbReference>
<proteinExistence type="predicted"/>
<dbReference type="SUPFAM" id="SSF56672">
    <property type="entry name" value="DNA/RNA polymerases"/>
    <property type="match status" value="1"/>
</dbReference>
<protein>
    <submittedName>
        <fullName evidence="1">Protein NYNRIN-like</fullName>
    </submittedName>
</protein>
<evidence type="ECO:0000313" key="1">
    <source>
        <dbReference type="EMBL" id="KAA3483083.1"/>
    </source>
</evidence>